<dbReference type="GO" id="GO:0051539">
    <property type="term" value="F:4 iron, 4 sulfur cluster binding"/>
    <property type="evidence" value="ECO:0007669"/>
    <property type="project" value="TreeGrafter"/>
</dbReference>
<dbReference type="Gene3D" id="3.40.50.11750">
    <property type="entry name" value="HypD, alpha/beta domain 1"/>
    <property type="match status" value="2"/>
</dbReference>
<dbReference type="Gene3D" id="6.10.20.100">
    <property type="match status" value="1"/>
</dbReference>
<dbReference type="Proteomes" id="UP000006362">
    <property type="component" value="Chromosome"/>
</dbReference>
<dbReference type="AlphaFoldDB" id="E8T1Z6"/>
<keyword evidence="5" id="KW-1185">Reference proteome</keyword>
<accession>E8T1Z6</accession>
<reference evidence="4" key="1">
    <citation type="submission" date="2011-01" db="EMBL/GenBank/DDBJ databases">
        <title>Complete sequence of chromosome of Thermovibrio ammonificans HB-1.</title>
        <authorList>
            <consortium name="US DOE Joint Genome Institute"/>
            <person name="Lucas S."/>
            <person name="Copeland A."/>
            <person name="Lapidus A."/>
            <person name="Cheng J.-F."/>
            <person name="Goodwin L."/>
            <person name="Pitluck S."/>
            <person name="Davenport K."/>
            <person name="Detter J.C."/>
            <person name="Han C."/>
            <person name="Tapia R."/>
            <person name="Land M."/>
            <person name="Hauser L."/>
            <person name="Kyrpides N."/>
            <person name="Ivanova N."/>
            <person name="Ovchinnikova G."/>
            <person name="Vetriani C."/>
            <person name="Woyke T."/>
        </authorList>
    </citation>
    <scope>NUCLEOTIDE SEQUENCE [LARGE SCALE GENOMIC DNA]</scope>
    <source>
        <strain evidence="4">HB-1</strain>
    </source>
</reference>
<proteinExistence type="inferred from homology"/>
<dbReference type="NCBIfam" id="TIGR00075">
    <property type="entry name" value="hypD"/>
    <property type="match status" value="1"/>
</dbReference>
<dbReference type="PANTHER" id="PTHR30149:SF0">
    <property type="entry name" value="HYDROGENASE MATURATION FACTOR HYPD"/>
    <property type="match status" value="1"/>
</dbReference>
<name>E8T1Z6_THEA1</name>
<dbReference type="InterPro" id="IPR042244">
    <property type="entry name" value="HypD_2_sf"/>
</dbReference>
<dbReference type="GO" id="GO:0005506">
    <property type="term" value="F:iron ion binding"/>
    <property type="evidence" value="ECO:0007669"/>
    <property type="project" value="TreeGrafter"/>
</dbReference>
<dbReference type="GO" id="GO:0051604">
    <property type="term" value="P:protein maturation"/>
    <property type="evidence" value="ECO:0007669"/>
    <property type="project" value="TreeGrafter"/>
</dbReference>
<dbReference type="Pfam" id="PF01924">
    <property type="entry name" value="HypD"/>
    <property type="match status" value="1"/>
</dbReference>
<evidence type="ECO:0000313" key="5">
    <source>
        <dbReference type="Proteomes" id="UP000006362"/>
    </source>
</evidence>
<evidence type="ECO:0000313" key="4">
    <source>
        <dbReference type="EMBL" id="ADU96891.1"/>
    </source>
</evidence>
<dbReference type="eggNOG" id="COG0409">
    <property type="taxonomic scope" value="Bacteria"/>
</dbReference>
<organism evidence="4 5">
    <name type="scientific">Thermovibrio ammonificans (strain DSM 15698 / JCM 12110 / HB-1)</name>
    <dbReference type="NCBI Taxonomy" id="648996"/>
    <lineage>
        <taxon>Bacteria</taxon>
        <taxon>Pseudomonadati</taxon>
        <taxon>Aquificota</taxon>
        <taxon>Aquificia</taxon>
        <taxon>Desulfurobacteriales</taxon>
        <taxon>Desulfurobacteriaceae</taxon>
        <taxon>Thermovibrio</taxon>
    </lineage>
</organism>
<comment type="similarity">
    <text evidence="1">Belongs to the HypD family.</text>
</comment>
<gene>
    <name evidence="4" type="ordered locus">Theam_0924</name>
</gene>
<evidence type="ECO:0000256" key="3">
    <source>
        <dbReference type="ARBA" id="ARBA00023004"/>
    </source>
</evidence>
<dbReference type="GO" id="GO:0070025">
    <property type="term" value="F:carbon monoxide binding"/>
    <property type="evidence" value="ECO:0007669"/>
    <property type="project" value="TreeGrafter"/>
</dbReference>
<dbReference type="STRING" id="648996.Theam_0924"/>
<keyword evidence="2" id="KW-0479">Metal-binding</keyword>
<dbReference type="PIRSF" id="PIRSF005622">
    <property type="entry name" value="Hydrgn_mat_hypD"/>
    <property type="match status" value="1"/>
</dbReference>
<sequence>MVELGVNLSAQELVKAIHALAPKDRKVKIMNVCGSHEHTITHSGMRALMPETIELVPGPGCPVCVCSESDVINAINLSKRDDTILCTYGDMLRVPTRIGSIRSNGGNYKMVSAPHEVLKIAEQNPDKNVVFFSIGFETTTAPTAALLEMGVPDNFYLLTSQKLTPEIMELLVKDSEVGVDAFVAPGHVSTIVGANAWRVFPEKYGIPTVVAGFEPENLLLAIARILLQLKEGRAELENVYKGVVKPEGNKRAQELMYKYFYKTAVNWRGIGYIPDSGLELRPEYNHLNAKVVFNLPEIQEEKIPGCICDRIVLGKAYPTDCKLFGKGCTPRDPKGPCMVSMEGACNIWYRFGR</sequence>
<dbReference type="OrthoDB" id="9770424at2"/>
<dbReference type="PANTHER" id="PTHR30149">
    <property type="entry name" value="HYDROGENASE PROTEIN ASSEMBLY PROTEIN HYPD"/>
    <property type="match status" value="1"/>
</dbReference>
<dbReference type="KEGG" id="tam:Theam_0924"/>
<keyword evidence="3" id="KW-0408">Iron</keyword>
<evidence type="ECO:0000256" key="2">
    <source>
        <dbReference type="ARBA" id="ARBA00022723"/>
    </source>
</evidence>
<evidence type="ECO:0000256" key="1">
    <source>
        <dbReference type="ARBA" id="ARBA00007888"/>
    </source>
</evidence>
<dbReference type="RefSeq" id="WP_013537677.1">
    <property type="nucleotide sequence ID" value="NC_014926.1"/>
</dbReference>
<dbReference type="InterPro" id="IPR002780">
    <property type="entry name" value="Hyd_form_HypD"/>
</dbReference>
<dbReference type="InterPro" id="IPR042243">
    <property type="entry name" value="HypD_1"/>
</dbReference>
<dbReference type="HOGENOM" id="CLU_048562_1_0_0"/>
<protein>
    <submittedName>
        <fullName evidence="4">Hydrogenase expression/formation protein HypD</fullName>
    </submittedName>
</protein>
<dbReference type="EMBL" id="CP002444">
    <property type="protein sequence ID" value="ADU96891.1"/>
    <property type="molecule type" value="Genomic_DNA"/>
</dbReference>